<dbReference type="InParanoid" id="H0W3T4"/>
<evidence type="ECO:0000313" key="3">
    <source>
        <dbReference type="Ensembl" id="ENSCPOP00000017632.2"/>
    </source>
</evidence>
<evidence type="ECO:0000313" key="4">
    <source>
        <dbReference type="Proteomes" id="UP000005447"/>
    </source>
</evidence>
<dbReference type="FunCoup" id="H0W3T4">
    <property type="interactions" value="388"/>
</dbReference>
<reference evidence="3" key="3">
    <citation type="submission" date="2025-09" db="UniProtKB">
        <authorList>
            <consortium name="Ensembl"/>
        </authorList>
    </citation>
    <scope>IDENTIFICATION</scope>
    <source>
        <strain evidence="3">2N</strain>
    </source>
</reference>
<dbReference type="GeneID" id="101789003"/>
<dbReference type="GO" id="GO:0019722">
    <property type="term" value="P:calcium-mediated signaling"/>
    <property type="evidence" value="ECO:0007669"/>
    <property type="project" value="Ensembl"/>
</dbReference>
<dbReference type="GO" id="GO:0045121">
    <property type="term" value="C:membrane raft"/>
    <property type="evidence" value="ECO:0007669"/>
    <property type="project" value="Ensembl"/>
</dbReference>
<dbReference type="Proteomes" id="UP000005447">
    <property type="component" value="Unassembled WGS sequence"/>
</dbReference>
<sequence length="215" mass="24107">MGNETELLWPGAALLLLLLGAVAGLCVRCSRPGAKRTEKIYEQRNLQENQQSFSVASRTYSLVRQAWPGPRMDMAPDAAPTGKDKLLRFSTLQDEPEFARYQNFSKGSRRESDAYIDPIVMEYYNWGCSWKPPEDEDDTNSYENVLLCGPRSRNTESGGEDSEDYQNSVSIHQWHKSMQAQEQVPRAAHLSPAGSPDEDEGEPDYVNGDVAAREA</sequence>
<evidence type="ECO:0000256" key="1">
    <source>
        <dbReference type="SAM" id="MobiDB-lite"/>
    </source>
</evidence>
<dbReference type="PANTHER" id="PTHR15646">
    <property type="entry name" value="LINKER FOR ACTIVATION OF T-CELLS FAMILY MEMBER 2"/>
    <property type="match status" value="1"/>
</dbReference>
<dbReference type="VEuPathDB" id="HostDB:ENSCPOG00000022644"/>
<dbReference type="CTD" id="7462"/>
<reference evidence="3" key="2">
    <citation type="submission" date="2025-08" db="UniProtKB">
        <authorList>
            <consortium name="Ensembl"/>
        </authorList>
    </citation>
    <scope>IDENTIFICATION</scope>
    <source>
        <strain evidence="3">2N</strain>
    </source>
</reference>
<dbReference type="OMA" id="FMGSQTY"/>
<accession>H0W3T4</accession>
<dbReference type="GO" id="GO:0050853">
    <property type="term" value="P:B cell receptor signaling pathway"/>
    <property type="evidence" value="ECO:0007669"/>
    <property type="project" value="Ensembl"/>
</dbReference>
<gene>
    <name evidence="3" type="primary">LAT2</name>
</gene>
<dbReference type="GO" id="GO:0005886">
    <property type="term" value="C:plasma membrane"/>
    <property type="evidence" value="ECO:0007669"/>
    <property type="project" value="Ensembl"/>
</dbReference>
<reference evidence="4" key="1">
    <citation type="journal article" date="2011" name="Nature">
        <title>A high-resolution map of human evolutionary constraint using 29 mammals.</title>
        <authorList>
            <person name="Lindblad-Toh K."/>
            <person name="Garber M."/>
            <person name="Zuk O."/>
            <person name="Lin M.F."/>
            <person name="Parker B.J."/>
            <person name="Washietl S."/>
            <person name="Kheradpour P."/>
            <person name="Ernst J."/>
            <person name="Jordan G."/>
            <person name="Mauceli E."/>
            <person name="Ward L.D."/>
            <person name="Lowe C.B."/>
            <person name="Holloway A.K."/>
            <person name="Clamp M."/>
            <person name="Gnerre S."/>
            <person name="Alfoldi J."/>
            <person name="Beal K."/>
            <person name="Chang J."/>
            <person name="Clawson H."/>
            <person name="Cuff J."/>
            <person name="Di Palma F."/>
            <person name="Fitzgerald S."/>
            <person name="Flicek P."/>
            <person name="Guttman M."/>
            <person name="Hubisz M.J."/>
            <person name="Jaffe D.B."/>
            <person name="Jungreis I."/>
            <person name="Kent W.J."/>
            <person name="Kostka D."/>
            <person name="Lara M."/>
            <person name="Martins A.L."/>
            <person name="Massingham T."/>
            <person name="Moltke I."/>
            <person name="Raney B.J."/>
            <person name="Rasmussen M.D."/>
            <person name="Robinson J."/>
            <person name="Stark A."/>
            <person name="Vilella A.J."/>
            <person name="Wen J."/>
            <person name="Xie X."/>
            <person name="Zody M.C."/>
            <person name="Baldwin J."/>
            <person name="Bloom T."/>
            <person name="Chin C.W."/>
            <person name="Heiman D."/>
            <person name="Nicol R."/>
            <person name="Nusbaum C."/>
            <person name="Young S."/>
            <person name="Wilkinson J."/>
            <person name="Worley K.C."/>
            <person name="Kovar C.L."/>
            <person name="Muzny D.M."/>
            <person name="Gibbs R.A."/>
            <person name="Cree A."/>
            <person name="Dihn H.H."/>
            <person name="Fowler G."/>
            <person name="Jhangiani S."/>
            <person name="Joshi V."/>
            <person name="Lee S."/>
            <person name="Lewis L.R."/>
            <person name="Nazareth L.V."/>
            <person name="Okwuonu G."/>
            <person name="Santibanez J."/>
            <person name="Warren W.C."/>
            <person name="Mardis E.R."/>
            <person name="Weinstock G.M."/>
            <person name="Wilson R.K."/>
            <person name="Delehaunty K."/>
            <person name="Dooling D."/>
            <person name="Fronik C."/>
            <person name="Fulton L."/>
            <person name="Fulton B."/>
            <person name="Graves T."/>
            <person name="Minx P."/>
            <person name="Sodergren E."/>
            <person name="Birney E."/>
            <person name="Margulies E.H."/>
            <person name="Herrero J."/>
            <person name="Green E.D."/>
            <person name="Haussler D."/>
            <person name="Siepel A."/>
            <person name="Goldman N."/>
            <person name="Pollard K.S."/>
            <person name="Pedersen J.S."/>
            <person name="Lander E.S."/>
            <person name="Kellis M."/>
        </authorList>
    </citation>
    <scope>NUCLEOTIDE SEQUENCE [LARGE SCALE GENOMIC DNA]</scope>
    <source>
        <strain evidence="4">2N</strain>
    </source>
</reference>
<dbReference type="EMBL" id="AAKN02032050">
    <property type="status" value="NOT_ANNOTATED_CDS"/>
    <property type="molecule type" value="Genomic_DNA"/>
</dbReference>
<dbReference type="AlphaFoldDB" id="H0W3T4"/>
<feature type="signal peptide" evidence="2">
    <location>
        <begin position="1"/>
        <end position="24"/>
    </location>
</feature>
<protein>
    <submittedName>
        <fullName evidence="3">Linker for activation of T cells family member 2</fullName>
    </submittedName>
</protein>
<dbReference type="RefSeq" id="XP_013008134.1">
    <property type="nucleotide sequence ID" value="XM_013152680.3"/>
</dbReference>
<name>H0W3T4_CAVPO</name>
<dbReference type="Bgee" id="ENSCPOG00000022644">
    <property type="expression patterns" value="Expressed in adult mammalian kidney and 12 other cell types or tissues"/>
</dbReference>
<dbReference type="Pfam" id="PF15703">
    <property type="entry name" value="LAT2"/>
    <property type="match status" value="1"/>
</dbReference>
<dbReference type="GO" id="GO:0042169">
    <property type="term" value="F:SH2 domain binding"/>
    <property type="evidence" value="ECO:0007669"/>
    <property type="project" value="Ensembl"/>
</dbReference>
<dbReference type="Ensembl" id="ENSCPOT00000026783.2">
    <property type="protein sequence ID" value="ENSCPOP00000017632.2"/>
    <property type="gene ID" value="ENSCPOG00000022644.2"/>
</dbReference>
<keyword evidence="4" id="KW-1185">Reference proteome</keyword>
<dbReference type="STRING" id="10141.ENSCPOP00000017632"/>
<dbReference type="PANTHER" id="PTHR15646:SF5">
    <property type="entry name" value="LINKER FOR ACTIVATION OF T-CELLS FAMILY MEMBER 2"/>
    <property type="match status" value="1"/>
</dbReference>
<proteinExistence type="predicted"/>
<feature type="compositionally biased region" description="Polar residues" evidence="1">
    <location>
        <begin position="165"/>
        <end position="182"/>
    </location>
</feature>
<keyword evidence="2" id="KW-0732">Signal</keyword>
<dbReference type="GO" id="GO:0042113">
    <property type="term" value="P:B cell activation"/>
    <property type="evidence" value="ECO:0007669"/>
    <property type="project" value="Ensembl"/>
</dbReference>
<evidence type="ECO:0000256" key="2">
    <source>
        <dbReference type="SAM" id="SignalP"/>
    </source>
</evidence>
<organism evidence="3 4">
    <name type="scientific">Cavia porcellus</name>
    <name type="common">Guinea pig</name>
    <dbReference type="NCBI Taxonomy" id="10141"/>
    <lineage>
        <taxon>Eukaryota</taxon>
        <taxon>Metazoa</taxon>
        <taxon>Chordata</taxon>
        <taxon>Craniata</taxon>
        <taxon>Vertebrata</taxon>
        <taxon>Euteleostomi</taxon>
        <taxon>Mammalia</taxon>
        <taxon>Eutheria</taxon>
        <taxon>Euarchontoglires</taxon>
        <taxon>Glires</taxon>
        <taxon>Rodentia</taxon>
        <taxon>Hystricomorpha</taxon>
        <taxon>Caviidae</taxon>
        <taxon>Cavia</taxon>
    </lineage>
</organism>
<dbReference type="GeneTree" id="ENSGT00390000006821"/>
<dbReference type="eggNOG" id="ENOG502SH0N">
    <property type="taxonomic scope" value="Eukaryota"/>
</dbReference>
<dbReference type="InterPro" id="IPR031428">
    <property type="entry name" value="LAT2"/>
</dbReference>
<feature type="region of interest" description="Disordered" evidence="1">
    <location>
        <begin position="148"/>
        <end position="215"/>
    </location>
</feature>
<feature type="chain" id="PRO_5011585115" evidence="2">
    <location>
        <begin position="25"/>
        <end position="215"/>
    </location>
</feature>
<dbReference type="HOGENOM" id="CLU_099084_0_0_1"/>